<keyword evidence="3" id="KW-1185">Reference proteome</keyword>
<name>A0A0N4WNI8_HAEPC</name>
<evidence type="ECO:0000256" key="1">
    <source>
        <dbReference type="SAM" id="MobiDB-lite"/>
    </source>
</evidence>
<dbReference type="OrthoDB" id="5852057at2759"/>
<accession>A0A0N4WNI8</accession>
<evidence type="ECO:0000313" key="4">
    <source>
        <dbReference type="WBParaSite" id="HPLM_0001285401-mRNA-1"/>
    </source>
</evidence>
<sequence length="192" mass="21342">MRQRGIARSVGNHQQTSELAKLCREATKEDLEEKRAGNSSEAAESGKSIREARRSFVNYRTKMTSLRRPDGTVTASQRTMEKVTYVFCSDLFSALICASHVHLPTNHLRQDGYVVPSVLPSGSRHAITSTRNGTAPASDSIKAEHLKSLSPVIVRTLARSEMVRLLHESSERKECWTSYPRSEDDSLVHSGS</sequence>
<organism evidence="4">
    <name type="scientific">Haemonchus placei</name>
    <name type="common">Barber's pole worm</name>
    <dbReference type="NCBI Taxonomy" id="6290"/>
    <lineage>
        <taxon>Eukaryota</taxon>
        <taxon>Metazoa</taxon>
        <taxon>Ecdysozoa</taxon>
        <taxon>Nematoda</taxon>
        <taxon>Chromadorea</taxon>
        <taxon>Rhabditida</taxon>
        <taxon>Rhabditina</taxon>
        <taxon>Rhabditomorpha</taxon>
        <taxon>Strongyloidea</taxon>
        <taxon>Trichostrongylidae</taxon>
        <taxon>Haemonchus</taxon>
    </lineage>
</organism>
<proteinExistence type="predicted"/>
<dbReference type="WBParaSite" id="HPLM_0001285401-mRNA-1">
    <property type="protein sequence ID" value="HPLM_0001285401-mRNA-1"/>
    <property type="gene ID" value="HPLM_0001285401"/>
</dbReference>
<dbReference type="EMBL" id="UZAF01017995">
    <property type="protein sequence ID" value="VDO46911.1"/>
    <property type="molecule type" value="Genomic_DNA"/>
</dbReference>
<evidence type="ECO:0000313" key="2">
    <source>
        <dbReference type="EMBL" id="VDO46911.1"/>
    </source>
</evidence>
<dbReference type="Proteomes" id="UP000268014">
    <property type="component" value="Unassembled WGS sequence"/>
</dbReference>
<reference evidence="2 3" key="2">
    <citation type="submission" date="2018-11" db="EMBL/GenBank/DDBJ databases">
        <authorList>
            <consortium name="Pathogen Informatics"/>
        </authorList>
    </citation>
    <scope>NUCLEOTIDE SEQUENCE [LARGE SCALE GENOMIC DNA]</scope>
    <source>
        <strain evidence="2 3">MHpl1</strain>
    </source>
</reference>
<evidence type="ECO:0000313" key="3">
    <source>
        <dbReference type="Proteomes" id="UP000268014"/>
    </source>
</evidence>
<reference evidence="4" key="1">
    <citation type="submission" date="2017-02" db="UniProtKB">
        <authorList>
            <consortium name="WormBaseParasite"/>
        </authorList>
    </citation>
    <scope>IDENTIFICATION</scope>
</reference>
<dbReference type="AlphaFoldDB" id="A0A0N4WNI8"/>
<feature type="region of interest" description="Disordered" evidence="1">
    <location>
        <begin position="30"/>
        <end position="49"/>
    </location>
</feature>
<gene>
    <name evidence="2" type="ORF">HPLM_LOCUS12846</name>
</gene>
<protein>
    <submittedName>
        <fullName evidence="2 4">Uncharacterized protein</fullName>
    </submittedName>
</protein>
<dbReference type="OMA" id="ERKECWT"/>